<dbReference type="PANTHER" id="PTHR12872">
    <property type="entry name" value="ALPHA-N-ACETYLGLUCOSAMINIDASE"/>
    <property type="match status" value="1"/>
</dbReference>
<feature type="signal peptide" evidence="3">
    <location>
        <begin position="1"/>
        <end position="27"/>
    </location>
</feature>
<organism evidence="5 6">
    <name type="scientific">Thomasclavelia spiroformis</name>
    <dbReference type="NCBI Taxonomy" id="29348"/>
    <lineage>
        <taxon>Bacteria</taxon>
        <taxon>Bacillati</taxon>
        <taxon>Bacillota</taxon>
        <taxon>Erysipelotrichia</taxon>
        <taxon>Erysipelotrichales</taxon>
        <taxon>Coprobacillaceae</taxon>
        <taxon>Thomasclavelia</taxon>
    </lineage>
</organism>
<dbReference type="Gene3D" id="3.30.379.10">
    <property type="entry name" value="Chitobiase/beta-hexosaminidase domain 2-like"/>
    <property type="match status" value="1"/>
</dbReference>
<dbReference type="GO" id="GO:0005975">
    <property type="term" value="P:carbohydrate metabolic process"/>
    <property type="evidence" value="ECO:0007669"/>
    <property type="project" value="UniProtKB-ARBA"/>
</dbReference>
<dbReference type="Gene3D" id="2.60.120.260">
    <property type="entry name" value="Galactose-binding domain-like"/>
    <property type="match status" value="5"/>
</dbReference>
<name>A0A3E5FN82_9FIRM</name>
<keyword evidence="3" id="KW-0732">Signal</keyword>
<dbReference type="Gene3D" id="1.20.1270.90">
    <property type="entry name" value="AF1782-like"/>
    <property type="match status" value="2"/>
</dbReference>
<keyword evidence="2" id="KW-0175">Coiled coil</keyword>
<dbReference type="RefSeq" id="WP_117605247.1">
    <property type="nucleotide sequence ID" value="NZ_QSVF01000028.1"/>
</dbReference>
<feature type="chain" id="PRO_5017688440" description="F5/8 type C domain-containing protein" evidence="3">
    <location>
        <begin position="28"/>
        <end position="2003"/>
    </location>
</feature>
<dbReference type="Pfam" id="PF00754">
    <property type="entry name" value="F5_F8_type_C"/>
    <property type="match status" value="2"/>
</dbReference>
<dbReference type="Pfam" id="PF12971">
    <property type="entry name" value="NAGLU_N"/>
    <property type="match status" value="1"/>
</dbReference>
<dbReference type="InterPro" id="IPR008979">
    <property type="entry name" value="Galactose-bd-like_sf"/>
</dbReference>
<dbReference type="Pfam" id="PF05089">
    <property type="entry name" value="NAGLU"/>
    <property type="match status" value="1"/>
</dbReference>
<proteinExistence type="predicted"/>
<dbReference type="InterPro" id="IPR024732">
    <property type="entry name" value="NAGLU_C"/>
</dbReference>
<dbReference type="InterPro" id="IPR007781">
    <property type="entry name" value="NAGLU"/>
</dbReference>
<dbReference type="InterPro" id="IPR024240">
    <property type="entry name" value="NAGLU_N"/>
</dbReference>
<dbReference type="Pfam" id="PF22633">
    <property type="entry name" value="F5_F8_type_C_2"/>
    <property type="match status" value="1"/>
</dbReference>
<comment type="caution">
    <text evidence="5">The sequence shown here is derived from an EMBL/GenBank/DDBJ whole genome shotgun (WGS) entry which is preliminary data.</text>
</comment>
<dbReference type="InterPro" id="IPR029018">
    <property type="entry name" value="Hex-like_dom2"/>
</dbReference>
<protein>
    <recommendedName>
        <fullName evidence="4">F5/8 type C domain-containing protein</fullName>
    </recommendedName>
</protein>
<dbReference type="Pfam" id="PF07554">
    <property type="entry name" value="FIVAR"/>
    <property type="match status" value="4"/>
</dbReference>
<feature type="domain" description="F5/8 type C" evidence="4">
    <location>
        <begin position="14"/>
        <end position="162"/>
    </location>
</feature>
<dbReference type="SUPFAM" id="SSF49785">
    <property type="entry name" value="Galactose-binding domain-like"/>
    <property type="match status" value="5"/>
</dbReference>
<dbReference type="EMBL" id="QSVF01000028">
    <property type="protein sequence ID" value="RGO07633.1"/>
    <property type="molecule type" value="Genomic_DNA"/>
</dbReference>
<dbReference type="GO" id="GO:0016787">
    <property type="term" value="F:hydrolase activity"/>
    <property type="evidence" value="ECO:0007669"/>
    <property type="project" value="UniProtKB-KW"/>
</dbReference>
<dbReference type="Pfam" id="PF12972">
    <property type="entry name" value="NAGLU_C"/>
    <property type="match status" value="1"/>
</dbReference>
<evidence type="ECO:0000313" key="6">
    <source>
        <dbReference type="Proteomes" id="UP000261087"/>
    </source>
</evidence>
<feature type="domain" description="F5/8 type C" evidence="4">
    <location>
        <begin position="914"/>
        <end position="1056"/>
    </location>
</feature>
<feature type="coiled-coil region" evidence="2">
    <location>
        <begin position="1582"/>
        <end position="1616"/>
    </location>
</feature>
<dbReference type="PROSITE" id="PS50022">
    <property type="entry name" value="FA58C_3"/>
    <property type="match status" value="2"/>
</dbReference>
<dbReference type="InterPro" id="IPR000421">
    <property type="entry name" value="FA58C"/>
</dbReference>
<dbReference type="InterPro" id="IPR024733">
    <property type="entry name" value="NAGLU_tim-barrel"/>
</dbReference>
<keyword evidence="1" id="KW-0378">Hydrolase</keyword>
<evidence type="ECO:0000259" key="4">
    <source>
        <dbReference type="PROSITE" id="PS50022"/>
    </source>
</evidence>
<evidence type="ECO:0000256" key="1">
    <source>
        <dbReference type="ARBA" id="ARBA00022801"/>
    </source>
</evidence>
<reference evidence="5 6" key="1">
    <citation type="submission" date="2018-08" db="EMBL/GenBank/DDBJ databases">
        <title>A genome reference for cultivated species of the human gut microbiota.</title>
        <authorList>
            <person name="Zou Y."/>
            <person name="Xue W."/>
            <person name="Luo G."/>
        </authorList>
    </citation>
    <scope>NUCLEOTIDE SEQUENCE [LARGE SCALE GENOMIC DNA]</scope>
    <source>
        <strain evidence="5 6">OM02-6</strain>
    </source>
</reference>
<dbReference type="Gene3D" id="3.20.20.80">
    <property type="entry name" value="Glycosidases"/>
    <property type="match status" value="1"/>
</dbReference>
<sequence length="2003" mass="226672">MKKIGKVFLSTLLCSSMLMVPNYKVMAQENSRITNISASGKSSSNHEADLAVDGNKNTYYMTPASNTMQDHYRNIDLNLDGIYALSKVVIYNNEGSYNHYQIYTSSDGINYNKVAYKSDDKMASSTGEEYVLDVDASHVRINLSYNSKQMEGNLAEVELYGSRIGDLNDKIEKIEVADFKDTKWASEYEKFATNKAYADDKTIKEMSALVGRVLGKTWQDSFVFEIREKNDDKDVFEIENGEAGKIVIRGNDGVSMASGFNYYLRHYCNVDYNPLFASQLKMPKTLPQLDSKIVKETQYDYRYALNFCTYSYTMAFWNWDEYQAFLDWAAMSGINTMLDIVGQEEVIRRTLSTYGYSDEEIREYIAGPGYFAWFYMQNMTSYGGKLPNNWFEERVELARKMHDRMQTYGITSILSGFSGQVPTNFKDKYQDVQYVGQGGWCGYERPDMLRTYVDNGGKDYFSQMADVFYKAQRDIFGDVTNIYAVDPFHEGGKIEDMNYTKVYETVQKKMMENDEDAIWLIQEWSGSIASNPSKLTNLDKEHVIVLDLFSEVSPRNSALEAANTPWIWNMLHNFGGRMGLDANPEKVSQDIPNTYQNSEHMVGIGMTPEAIENSPMAYELLWDMTWTKDPIDFRQWCQDYAKRIYGGTNEDIEEVWNILLDTGYNRKDNYYQGAPESVINARPTTNFTSASSWGHSTINYDKEKLERAVYLMAKNYDEFKDSPAFIYDLSDITRQLISNSAQEYHKAMVNAYQTNNLSEFEVLSEKFLEMILLQDQILSTNSDFLVGKWIEQARTMLEDSDDWTKDLFEFNARDLITTWGGLKNANGGGLRDYSNRQWAGLTKDYYYPRWQKWINDVKVAMKNNTTIPSTNWFLMEWEWANLKSDENNEYSIEASNLALNELAMKAYNEYSLSSLENLVGNVEEKENIALGKKVTASINTGSNNPTDNLTDGNKETTWTGESNVSSFDLTVDLEAESSIGGMEISLKQIAGGFPYTYKVEVFNQNQWNVVAQNEQGEITSQTLIDYKGIASKVRFTFNTTDSIIIPEVAELAIYGKVAKQPNYKNIAVGTPVTTPEGTTSKITDNDLGTLWVRSGDKYPVLLTLDLGKEEYVDVLELYFEKPGLRYQYDVVIEDGNGKKTTLQDKSDNTEDLAGMYKLPVNQKVQKVYVNLMARAPGGEFYLAWPALAEIKLLQETEIEFEYQNIAYGKPGHVINQNSYDSSKLTDGSTTGLENVGHDDFPTTFQVDLGSEQFIEEVKIYFEKPGIRFKFKVEVEDLVGNKTVIMDKTDNVDDLEASYTVGAKVKGAKVNVVIEGRAPGGQFYLASPAMTEIKVFAKPETVTNNSKISGNMPLTAEQKSALIDNDNTTSVEFNSNEVKELIFEFDKLVDIYAYELYKLNDKALQYKVEYLSNDNDWEVLSDESNNLNNGGKYVGKFDAVLTNKIRLTIFNDSCNISGFNVYRYDPSIELESYIGDIENKVSKVEIGEYAGNYSLEAKQILEDKISKARELIDTDINSLEVKQQQMELAKAYNKFLKSYISINRTTLLVELTEVNELLKLDGLKDNVLLNKAYVNAKNIYDTYKVTQVELDNVTKLLKEAKEEALLLISKQEVYQEQLAISKGLIETTEIGEYQGNVSQETIDVFKNTVDNIEKEYANVSNSNDVEMLINSLKQAIKTFNDNVIVVDKTELKAVIDDVANLNENDYTKESWNVMQEVLVVAKTVFETEKVTNSQVENAKNNLLKAIDNLIQIETVETDKTALKVALDLANAITDKDLANVVPVVVNEFKQARDKANEVYNDASASQDKVDAAFDRLANIMQKLEFFKGDKTALKAFIDKVSGLEAAKYTEATWTPFNDALKAATSVYEDENAMQEEVNNAYNELVTAFLMLRLIPDKSLLEDLINKAEGLESTNYTKATFDGLTKALNEAKAVFANPNATQVEVDNVKDVLAKAIANLQTVKTPVNNGDTTVSVKTSDESLAGMFAGITLLSVAGYTLLRRKED</sequence>
<dbReference type="Gene3D" id="1.20.1270.70">
    <property type="entry name" value="Designed single chain three-helix bundle"/>
    <property type="match status" value="2"/>
</dbReference>
<dbReference type="Proteomes" id="UP000261087">
    <property type="component" value="Unassembled WGS sequence"/>
</dbReference>
<accession>A0A3E5FN82</accession>
<dbReference type="PANTHER" id="PTHR12872:SF1">
    <property type="entry name" value="ALPHA-N-ACETYLGLUCOSAMINIDASE"/>
    <property type="match status" value="1"/>
</dbReference>
<evidence type="ECO:0000313" key="5">
    <source>
        <dbReference type="EMBL" id="RGO07633.1"/>
    </source>
</evidence>
<gene>
    <name evidence="5" type="ORF">DXB31_09740</name>
</gene>
<evidence type="ECO:0000256" key="3">
    <source>
        <dbReference type="SAM" id="SignalP"/>
    </source>
</evidence>
<dbReference type="Gene3D" id="1.20.120.670">
    <property type="entry name" value="N-acetyl-b-d-glucoasminidase"/>
    <property type="match status" value="1"/>
</dbReference>
<evidence type="ECO:0000256" key="2">
    <source>
        <dbReference type="SAM" id="Coils"/>
    </source>
</evidence>